<dbReference type="Pfam" id="PF00589">
    <property type="entry name" value="Phage_integrase"/>
    <property type="match status" value="1"/>
</dbReference>
<comment type="caution">
    <text evidence="8">The sequence shown here is derived from an EMBL/GenBank/DDBJ whole genome shotgun (WGS) entry which is preliminary data.</text>
</comment>
<evidence type="ECO:0000259" key="7">
    <source>
        <dbReference type="PROSITE" id="PS51900"/>
    </source>
</evidence>
<evidence type="ECO:0000256" key="3">
    <source>
        <dbReference type="ARBA" id="ARBA00023125"/>
    </source>
</evidence>
<keyword evidence="2" id="KW-0229">DNA integration</keyword>
<dbReference type="PANTHER" id="PTHR30349">
    <property type="entry name" value="PHAGE INTEGRASE-RELATED"/>
    <property type="match status" value="1"/>
</dbReference>
<dbReference type="InterPro" id="IPR050090">
    <property type="entry name" value="Tyrosine_recombinase_XerCD"/>
</dbReference>
<dbReference type="CDD" id="cd01189">
    <property type="entry name" value="INT_ICEBs1_C_like"/>
    <property type="match status" value="1"/>
</dbReference>
<dbReference type="SUPFAM" id="SSF56349">
    <property type="entry name" value="DNA breaking-rejoining enzymes"/>
    <property type="match status" value="1"/>
</dbReference>
<feature type="domain" description="Tyr recombinase" evidence="6">
    <location>
        <begin position="167"/>
        <end position="380"/>
    </location>
</feature>
<dbReference type="EMBL" id="JAWDIQ010000003">
    <property type="protein sequence ID" value="MDY0410125.1"/>
    <property type="molecule type" value="Genomic_DNA"/>
</dbReference>
<dbReference type="InterPro" id="IPR004107">
    <property type="entry name" value="Integrase_SAM-like_N"/>
</dbReference>
<evidence type="ECO:0000256" key="2">
    <source>
        <dbReference type="ARBA" id="ARBA00022908"/>
    </source>
</evidence>
<proteinExistence type="inferred from homology"/>
<dbReference type="InterPro" id="IPR011010">
    <property type="entry name" value="DNA_brk_join_enz"/>
</dbReference>
<keyword evidence="4" id="KW-0233">DNA recombination</keyword>
<dbReference type="InterPro" id="IPR044068">
    <property type="entry name" value="CB"/>
</dbReference>
<dbReference type="Proteomes" id="UP001275315">
    <property type="component" value="Unassembled WGS sequence"/>
</dbReference>
<feature type="domain" description="Core-binding (CB)" evidence="7">
    <location>
        <begin position="61"/>
        <end position="146"/>
    </location>
</feature>
<organism evidence="8 9">
    <name type="scientific">Paracerasibacillus soli</name>
    <dbReference type="NCBI Taxonomy" id="480284"/>
    <lineage>
        <taxon>Bacteria</taxon>
        <taxon>Bacillati</taxon>
        <taxon>Bacillota</taxon>
        <taxon>Bacilli</taxon>
        <taxon>Bacillales</taxon>
        <taxon>Bacillaceae</taxon>
        <taxon>Paracerasibacillus</taxon>
    </lineage>
</organism>
<accession>A0ABU5CXF0</accession>
<dbReference type="PANTHER" id="PTHR30349:SF64">
    <property type="entry name" value="PROPHAGE INTEGRASE INTD-RELATED"/>
    <property type="match status" value="1"/>
</dbReference>
<evidence type="ECO:0000256" key="4">
    <source>
        <dbReference type="ARBA" id="ARBA00023172"/>
    </source>
</evidence>
<keyword evidence="9" id="KW-1185">Reference proteome</keyword>
<dbReference type="InterPro" id="IPR013762">
    <property type="entry name" value="Integrase-like_cat_sf"/>
</dbReference>
<protein>
    <submittedName>
        <fullName evidence="8">Site-specific integrase</fullName>
    </submittedName>
</protein>
<comment type="similarity">
    <text evidence="1">Belongs to the 'phage' integrase family.</text>
</comment>
<dbReference type="Pfam" id="PF14659">
    <property type="entry name" value="Phage_int_SAM_3"/>
    <property type="match status" value="1"/>
</dbReference>
<dbReference type="InterPro" id="IPR002104">
    <property type="entry name" value="Integrase_catalytic"/>
</dbReference>
<dbReference type="InterPro" id="IPR010998">
    <property type="entry name" value="Integrase_recombinase_N"/>
</dbReference>
<evidence type="ECO:0000256" key="1">
    <source>
        <dbReference type="ARBA" id="ARBA00008857"/>
    </source>
</evidence>
<evidence type="ECO:0000259" key="6">
    <source>
        <dbReference type="PROSITE" id="PS51898"/>
    </source>
</evidence>
<dbReference type="Gene3D" id="1.10.443.10">
    <property type="entry name" value="Intergrase catalytic core"/>
    <property type="match status" value="1"/>
</dbReference>
<dbReference type="PROSITE" id="PS51900">
    <property type="entry name" value="CB"/>
    <property type="match status" value="1"/>
</dbReference>
<gene>
    <name evidence="8" type="ORF">RWD45_18205</name>
</gene>
<dbReference type="PROSITE" id="PS51898">
    <property type="entry name" value="TYR_RECOMBINASE"/>
    <property type="match status" value="1"/>
</dbReference>
<evidence type="ECO:0000313" key="9">
    <source>
        <dbReference type="Proteomes" id="UP001275315"/>
    </source>
</evidence>
<reference evidence="8 9" key="1">
    <citation type="submission" date="2023-10" db="EMBL/GenBank/DDBJ databases">
        <title>Virgibacillus soli CC-YMP-6 genome.</title>
        <authorList>
            <person name="Miliotis G."/>
            <person name="Sengupta P."/>
            <person name="Hameed A."/>
            <person name="Chuvochina M."/>
            <person name="Mcdonagh F."/>
            <person name="Simpson A.C."/>
            <person name="Singh N.K."/>
            <person name="Rekha P.D."/>
            <person name="Raman K."/>
            <person name="Hugenholtz P."/>
            <person name="Venkateswaran K."/>
        </authorList>
    </citation>
    <scope>NUCLEOTIDE SEQUENCE [LARGE SCALE GENOMIC DNA]</scope>
    <source>
        <strain evidence="8 9">CC-YMP-6</strain>
    </source>
</reference>
<dbReference type="RefSeq" id="WP_320380986.1">
    <property type="nucleotide sequence ID" value="NZ_JAWDIQ010000003.1"/>
</dbReference>
<sequence length="387" mass="44562">MAGSIQDRGNGSYFLTVSAGFKADGKRNRKTKTIKAKNITEARKKLAVFVAEVEAGEYIAPSHIKLAQYVKTWRKDAVKKVSPKTIETYDYVLNGRIIPILGHHKMESLSHIHIIDFLETLEADDLATSTIQKHYNVLNSIFKLAVKNETIKKTPMDKVDKPSVTYKPGEVYTSNELKQLFLLLKNEENKQMVLMIKMALKTGMRKGELLALKWDDIDFANNTIHVRHSLSYTKETGYRLKEPKTKGSVRKVAPPKKLMDELKKHKLKKSTERMEAAELWEGGKYFFVFSTDFGKPFYPSVPNRWWTRFISRINKELKANKKPQMKKIRFHDLRHTAETDLINKGANIHSISKRLGHANISTTMNIYGHYLEEADQKIADMLDEDYI</sequence>
<evidence type="ECO:0000256" key="5">
    <source>
        <dbReference type="PROSITE-ProRule" id="PRU01248"/>
    </source>
</evidence>
<name>A0ABU5CXF0_9BACI</name>
<dbReference type="Gene3D" id="1.10.150.130">
    <property type="match status" value="1"/>
</dbReference>
<evidence type="ECO:0000313" key="8">
    <source>
        <dbReference type="EMBL" id="MDY0410125.1"/>
    </source>
</evidence>
<keyword evidence="3 5" id="KW-0238">DNA-binding</keyword>